<organism evidence="1">
    <name type="scientific">Anguilla anguilla</name>
    <name type="common">European freshwater eel</name>
    <name type="synonym">Muraena anguilla</name>
    <dbReference type="NCBI Taxonomy" id="7936"/>
    <lineage>
        <taxon>Eukaryota</taxon>
        <taxon>Metazoa</taxon>
        <taxon>Chordata</taxon>
        <taxon>Craniata</taxon>
        <taxon>Vertebrata</taxon>
        <taxon>Euteleostomi</taxon>
        <taxon>Actinopterygii</taxon>
        <taxon>Neopterygii</taxon>
        <taxon>Teleostei</taxon>
        <taxon>Anguilliformes</taxon>
        <taxon>Anguillidae</taxon>
        <taxon>Anguilla</taxon>
    </lineage>
</organism>
<protein>
    <submittedName>
        <fullName evidence="1">Uncharacterized protein</fullName>
    </submittedName>
</protein>
<sequence>MINLANITKNNGISSLTRHVSFKSILNWNTCTFMSQIHGSRVYYSM</sequence>
<reference evidence="1" key="2">
    <citation type="journal article" date="2015" name="Fish Shellfish Immunol.">
        <title>Early steps in the European eel (Anguilla anguilla)-Vibrio vulnificus interaction in the gills: Role of the RtxA13 toxin.</title>
        <authorList>
            <person name="Callol A."/>
            <person name="Pajuelo D."/>
            <person name="Ebbesson L."/>
            <person name="Teles M."/>
            <person name="MacKenzie S."/>
            <person name="Amaro C."/>
        </authorList>
    </citation>
    <scope>NUCLEOTIDE SEQUENCE</scope>
</reference>
<accession>A0A0E9XG16</accession>
<evidence type="ECO:0000313" key="1">
    <source>
        <dbReference type="EMBL" id="JAI00634.1"/>
    </source>
</evidence>
<name>A0A0E9XG16_ANGAN</name>
<dbReference type="EMBL" id="GBXM01007944">
    <property type="protein sequence ID" value="JAI00634.1"/>
    <property type="molecule type" value="Transcribed_RNA"/>
</dbReference>
<reference evidence="1" key="1">
    <citation type="submission" date="2014-11" db="EMBL/GenBank/DDBJ databases">
        <authorList>
            <person name="Amaro Gonzalez C."/>
        </authorList>
    </citation>
    <scope>NUCLEOTIDE SEQUENCE</scope>
</reference>
<dbReference type="AlphaFoldDB" id="A0A0E9XG16"/>
<proteinExistence type="predicted"/>